<dbReference type="Gene3D" id="2.30.30.40">
    <property type="entry name" value="SH3 Domains"/>
    <property type="match status" value="2"/>
</dbReference>
<evidence type="ECO:0008006" key="10">
    <source>
        <dbReference type="Google" id="ProtNLM"/>
    </source>
</evidence>
<feature type="domain" description="SH2" evidence="6">
    <location>
        <begin position="11"/>
        <end position="101"/>
    </location>
</feature>
<dbReference type="SUPFAM" id="SSF55550">
    <property type="entry name" value="SH2 domain"/>
    <property type="match status" value="1"/>
</dbReference>
<dbReference type="InterPro" id="IPR000980">
    <property type="entry name" value="SH2"/>
</dbReference>
<evidence type="ECO:0000256" key="4">
    <source>
        <dbReference type="PROSITE-ProRule" id="PRU00192"/>
    </source>
</evidence>
<dbReference type="EMBL" id="CALNXI010000025">
    <property type="protein sequence ID" value="CAH3015601.1"/>
    <property type="molecule type" value="Genomic_DNA"/>
</dbReference>
<feature type="compositionally biased region" description="Low complexity" evidence="5">
    <location>
        <begin position="201"/>
        <end position="213"/>
    </location>
</feature>
<evidence type="ECO:0000313" key="8">
    <source>
        <dbReference type="EMBL" id="CAH3015601.1"/>
    </source>
</evidence>
<dbReference type="Pfam" id="PF00018">
    <property type="entry name" value="SH3_1"/>
    <property type="match status" value="1"/>
</dbReference>
<dbReference type="PANTHER" id="PTHR19969:SF5">
    <property type="entry name" value="CRK-LIKE PROTEIN"/>
    <property type="match status" value="1"/>
</dbReference>
<feature type="compositionally biased region" description="Low complexity" evidence="5">
    <location>
        <begin position="166"/>
        <end position="190"/>
    </location>
</feature>
<sequence>MNRSNPSQLSCYLGCITREKSEAYLFGRKPGTYLIRDSRSIPGDFVLSVSEKGKERNVSHYIINNKGSHYQIGDNTFQDLPGIIEFYKNHFLDSTNLIQPIFKVQAQYPFSGKDEEDLSFKKNDILIVVEQNEEKWWTAMDDLGNKGLIPEPYVKKVTELQQTPAGAPVPVTAPAQAATPVQASPQQVPSDSRRSMPPPASSAASPDNSNSRRTSVPSNLRSHPGPVDSSNSDNSFLCVAIRQHVLPYDESRLSFEKGDIIKVLKRYDNGIWFGQNGERTGYFQFRYVQKLEDENPD</sequence>
<name>A0ABN8LF74_9CNID</name>
<feature type="region of interest" description="Disordered" evidence="5">
    <location>
        <begin position="166"/>
        <end position="232"/>
    </location>
</feature>
<keyword evidence="1 4" id="KW-0728">SH3 domain</keyword>
<evidence type="ECO:0000259" key="6">
    <source>
        <dbReference type="PROSITE" id="PS50001"/>
    </source>
</evidence>
<dbReference type="InterPro" id="IPR001452">
    <property type="entry name" value="SH3_domain"/>
</dbReference>
<evidence type="ECO:0000256" key="2">
    <source>
        <dbReference type="ARBA" id="ARBA00022999"/>
    </source>
</evidence>
<accession>A0ABN8LF74</accession>
<dbReference type="Gene3D" id="3.30.505.10">
    <property type="entry name" value="SH2 domain"/>
    <property type="match status" value="1"/>
</dbReference>
<dbReference type="InterPro" id="IPR036028">
    <property type="entry name" value="SH3-like_dom_sf"/>
</dbReference>
<reference evidence="8 9" key="1">
    <citation type="submission" date="2022-05" db="EMBL/GenBank/DDBJ databases">
        <authorList>
            <consortium name="Genoscope - CEA"/>
            <person name="William W."/>
        </authorList>
    </citation>
    <scope>NUCLEOTIDE SEQUENCE [LARGE SCALE GENOMIC DNA]</scope>
</reference>
<proteinExistence type="predicted"/>
<protein>
    <recommendedName>
        <fullName evidence="10">Adapter molecule Crk</fullName>
    </recommendedName>
</protein>
<evidence type="ECO:0000313" key="9">
    <source>
        <dbReference type="Proteomes" id="UP001159427"/>
    </source>
</evidence>
<dbReference type="PROSITE" id="PS50002">
    <property type="entry name" value="SH3"/>
    <property type="match status" value="2"/>
</dbReference>
<feature type="domain" description="SH3" evidence="7">
    <location>
        <begin position="99"/>
        <end position="159"/>
    </location>
</feature>
<evidence type="ECO:0000259" key="7">
    <source>
        <dbReference type="PROSITE" id="PS50002"/>
    </source>
</evidence>
<dbReference type="InterPro" id="IPR051184">
    <property type="entry name" value="Tyrosine-phos_adapter"/>
</dbReference>
<dbReference type="Pfam" id="PF07653">
    <property type="entry name" value="SH3_2"/>
    <property type="match status" value="1"/>
</dbReference>
<dbReference type="InterPro" id="IPR036860">
    <property type="entry name" value="SH2_dom_sf"/>
</dbReference>
<feature type="domain" description="SH3" evidence="7">
    <location>
        <begin position="233"/>
        <end position="293"/>
    </location>
</feature>
<keyword evidence="2 3" id="KW-0727">SH2 domain</keyword>
<evidence type="ECO:0000256" key="3">
    <source>
        <dbReference type="PROSITE-ProRule" id="PRU00191"/>
    </source>
</evidence>
<organism evidence="8 9">
    <name type="scientific">Porites evermanni</name>
    <dbReference type="NCBI Taxonomy" id="104178"/>
    <lineage>
        <taxon>Eukaryota</taxon>
        <taxon>Metazoa</taxon>
        <taxon>Cnidaria</taxon>
        <taxon>Anthozoa</taxon>
        <taxon>Hexacorallia</taxon>
        <taxon>Scleractinia</taxon>
        <taxon>Fungiina</taxon>
        <taxon>Poritidae</taxon>
        <taxon>Porites</taxon>
    </lineage>
</organism>
<dbReference type="PROSITE" id="PS50001">
    <property type="entry name" value="SH2"/>
    <property type="match status" value="1"/>
</dbReference>
<keyword evidence="9" id="KW-1185">Reference proteome</keyword>
<dbReference type="PRINTS" id="PR00452">
    <property type="entry name" value="SH3DOMAIN"/>
</dbReference>
<dbReference type="SMART" id="SM00326">
    <property type="entry name" value="SH3"/>
    <property type="match status" value="2"/>
</dbReference>
<evidence type="ECO:0000256" key="1">
    <source>
        <dbReference type="ARBA" id="ARBA00022443"/>
    </source>
</evidence>
<dbReference type="Pfam" id="PF00017">
    <property type="entry name" value="SH2"/>
    <property type="match status" value="1"/>
</dbReference>
<dbReference type="PRINTS" id="PR00401">
    <property type="entry name" value="SH2DOMAIN"/>
</dbReference>
<dbReference type="SMART" id="SM00252">
    <property type="entry name" value="SH2"/>
    <property type="match status" value="1"/>
</dbReference>
<dbReference type="Proteomes" id="UP001159427">
    <property type="component" value="Unassembled WGS sequence"/>
</dbReference>
<dbReference type="SUPFAM" id="SSF50044">
    <property type="entry name" value="SH3-domain"/>
    <property type="match status" value="2"/>
</dbReference>
<comment type="caution">
    <text evidence="8">The sequence shown here is derived from an EMBL/GenBank/DDBJ whole genome shotgun (WGS) entry which is preliminary data.</text>
</comment>
<evidence type="ECO:0000256" key="5">
    <source>
        <dbReference type="SAM" id="MobiDB-lite"/>
    </source>
</evidence>
<gene>
    <name evidence="8" type="ORF">PEVE_00018395</name>
</gene>
<dbReference type="PANTHER" id="PTHR19969">
    <property type="entry name" value="SH2-SH3 ADAPTOR PROTEIN-RELATED"/>
    <property type="match status" value="1"/>
</dbReference>